<reference evidence="1 2" key="1">
    <citation type="journal article" date="2019" name="Nat. Ecol. Evol.">
        <title>Megaphylogeny resolves global patterns of mushroom evolution.</title>
        <authorList>
            <person name="Varga T."/>
            <person name="Krizsan K."/>
            <person name="Foldi C."/>
            <person name="Dima B."/>
            <person name="Sanchez-Garcia M."/>
            <person name="Sanchez-Ramirez S."/>
            <person name="Szollosi G.J."/>
            <person name="Szarkandi J.G."/>
            <person name="Papp V."/>
            <person name="Albert L."/>
            <person name="Andreopoulos W."/>
            <person name="Angelini C."/>
            <person name="Antonin V."/>
            <person name="Barry K.W."/>
            <person name="Bougher N.L."/>
            <person name="Buchanan P."/>
            <person name="Buyck B."/>
            <person name="Bense V."/>
            <person name="Catcheside P."/>
            <person name="Chovatia M."/>
            <person name="Cooper J."/>
            <person name="Damon W."/>
            <person name="Desjardin D."/>
            <person name="Finy P."/>
            <person name="Geml J."/>
            <person name="Haridas S."/>
            <person name="Hughes K."/>
            <person name="Justo A."/>
            <person name="Karasinski D."/>
            <person name="Kautmanova I."/>
            <person name="Kiss B."/>
            <person name="Kocsube S."/>
            <person name="Kotiranta H."/>
            <person name="LaButti K.M."/>
            <person name="Lechner B.E."/>
            <person name="Liimatainen K."/>
            <person name="Lipzen A."/>
            <person name="Lukacs Z."/>
            <person name="Mihaltcheva S."/>
            <person name="Morgado L.N."/>
            <person name="Niskanen T."/>
            <person name="Noordeloos M.E."/>
            <person name="Ohm R.A."/>
            <person name="Ortiz-Santana B."/>
            <person name="Ovrebo C."/>
            <person name="Racz N."/>
            <person name="Riley R."/>
            <person name="Savchenko A."/>
            <person name="Shiryaev A."/>
            <person name="Soop K."/>
            <person name="Spirin V."/>
            <person name="Szebenyi C."/>
            <person name="Tomsovsky M."/>
            <person name="Tulloss R.E."/>
            <person name="Uehling J."/>
            <person name="Grigoriev I.V."/>
            <person name="Vagvolgyi C."/>
            <person name="Papp T."/>
            <person name="Martin F.M."/>
            <person name="Miettinen O."/>
            <person name="Hibbett D.S."/>
            <person name="Nagy L.G."/>
        </authorList>
    </citation>
    <scope>NUCLEOTIDE SEQUENCE [LARGE SCALE GENOMIC DNA]</scope>
    <source>
        <strain evidence="1 2">NL-1719</strain>
    </source>
</reference>
<gene>
    <name evidence="1" type="ORF">BDN72DRAFT_849771</name>
</gene>
<evidence type="ECO:0000313" key="2">
    <source>
        <dbReference type="Proteomes" id="UP000308600"/>
    </source>
</evidence>
<evidence type="ECO:0000313" key="1">
    <source>
        <dbReference type="EMBL" id="TFK61336.1"/>
    </source>
</evidence>
<organism evidence="1 2">
    <name type="scientific">Pluteus cervinus</name>
    <dbReference type="NCBI Taxonomy" id="181527"/>
    <lineage>
        <taxon>Eukaryota</taxon>
        <taxon>Fungi</taxon>
        <taxon>Dikarya</taxon>
        <taxon>Basidiomycota</taxon>
        <taxon>Agaricomycotina</taxon>
        <taxon>Agaricomycetes</taxon>
        <taxon>Agaricomycetidae</taxon>
        <taxon>Agaricales</taxon>
        <taxon>Pluteineae</taxon>
        <taxon>Pluteaceae</taxon>
        <taxon>Pluteus</taxon>
    </lineage>
</organism>
<name>A0ACD3A6R0_9AGAR</name>
<sequence>MVLQESTSETPEQGDVVPSQLAPPIARLPPEILPIIFFEAVQTSPSKSVTILNISRVSQLWRHIALSTPELWTWIDTPDVGIIQTLMIRAKDRPLSVTLEQVSESNELVPLPISTVLKSLYNIRHLEFSVNYDDEWSRLGPFSEMSGPAPVLETLHLDGVRLPETLFSDSAPSLRTLHLSTVDVEWRTIPDCPQLRSLSINQPEIPISVPDFLQRLQTFPLLEKIETEWAFERNSLAVVLPGPVELTNLTYLLFDFEKVANVLFALKHLRFPSSCKIKLYVAEDEPDEHLSLFSALSTCRTGSPPNVRALKVIADSYLDIKLYEGDRKPRENINVNEDADDTRPNLVFKIRPPSEQHPLDTPRMATRICQDYLNLNHLEALDLFGKSPKVYPTKSFWEFINTLPNLRVLKVRHSYAKSFIEFLSRSLGFTRGELPPFSSVHKLVYEDPTNEGEEYSIRLVLLVQKLQIRAVMGVPLKTLTLVQVGTIWVPIPDGLFVTLGGAVGQVKRKIKRLPYDQAQLVKE</sequence>
<keyword evidence="2" id="KW-1185">Reference proteome</keyword>
<protein>
    <submittedName>
        <fullName evidence="1">Uncharacterized protein</fullName>
    </submittedName>
</protein>
<dbReference type="EMBL" id="ML208669">
    <property type="protein sequence ID" value="TFK61336.1"/>
    <property type="molecule type" value="Genomic_DNA"/>
</dbReference>
<accession>A0ACD3A6R0</accession>
<proteinExistence type="predicted"/>
<dbReference type="Proteomes" id="UP000308600">
    <property type="component" value="Unassembled WGS sequence"/>
</dbReference>